<dbReference type="Gene3D" id="3.30.465.10">
    <property type="match status" value="2"/>
</dbReference>
<feature type="signal peptide" evidence="3">
    <location>
        <begin position="1"/>
        <end position="21"/>
    </location>
</feature>
<dbReference type="HOGENOM" id="CLU_018354_4_2_1"/>
<gene>
    <name evidence="5" type="ORF">OIDMADRAFT_171365</name>
</gene>
<evidence type="ECO:0000256" key="1">
    <source>
        <dbReference type="ARBA" id="ARBA00005466"/>
    </source>
</evidence>
<dbReference type="EMBL" id="KN832887">
    <property type="protein sequence ID" value="KIM95211.1"/>
    <property type="molecule type" value="Genomic_DNA"/>
</dbReference>
<keyword evidence="6" id="KW-1185">Reference proteome</keyword>
<dbReference type="STRING" id="913774.A0A0C3GYB1"/>
<dbReference type="Proteomes" id="UP000054321">
    <property type="component" value="Unassembled WGS sequence"/>
</dbReference>
<evidence type="ECO:0000256" key="3">
    <source>
        <dbReference type="SAM" id="SignalP"/>
    </source>
</evidence>
<evidence type="ECO:0000256" key="2">
    <source>
        <dbReference type="ARBA" id="ARBA00023002"/>
    </source>
</evidence>
<accession>A0A0C3GYB1</accession>
<dbReference type="SUPFAM" id="SSF56176">
    <property type="entry name" value="FAD-binding/transporter-associated domain-like"/>
    <property type="match status" value="1"/>
</dbReference>
<evidence type="ECO:0000313" key="6">
    <source>
        <dbReference type="Proteomes" id="UP000054321"/>
    </source>
</evidence>
<dbReference type="Pfam" id="PF01565">
    <property type="entry name" value="FAD_binding_4"/>
    <property type="match status" value="1"/>
</dbReference>
<dbReference type="InterPro" id="IPR016166">
    <property type="entry name" value="FAD-bd_PCMH"/>
</dbReference>
<comment type="similarity">
    <text evidence="1">Belongs to the oxygen-dependent FAD-linked oxidoreductase family.</text>
</comment>
<sequence>MSGRLSLLIVSLATAIGGLAATTVPTDSKAYFDFETVQLTDKSLSLLDSNTAALFRFYNQTDTSANPTNGRACKVFPGDASWPSNRTWETLNKVLGKNALIKTIPLAAPCYDAWDYNSTQCASLTANWTNSYLHMTDPTSMMSPVYQGLTCQVTTDPTQSCTLGGYPSYAINVSTVSQVQLGINFARNSNLRLVVKNTGHDFSGKSGGAGALSIWTHNLKDVKYFSNYSAKGTEYTGPAFKSGVGVQAFEIYKEAYNRGLVVVGGEGQTVGVMGGYIQGGGHSPLSCLHGLAADQVLSAEVVTPDGRFVTADFTQNTDLFWAIRGGGGSTFGVVTSITVKAYPDMPVTASTFSFAVGGNNGSITSENFWSGVRNYLDYFPSLSSQGIYAYWFILSTASGPMFLMQPFWAPGKTLDETNALLAPWFAQLTDLNITFTPKTVHYDSFYPGWLASFPLEAVEKTHVATGSRLFPKQNWESPESLNATFEAIKTSSEAGLTIIAFIIDPSLKNGGYPDNAANPAWRNTYAHVLQSINWAQGASAAVQLQARQNFTFGFMQRWRDVSPGAGSYLGESDILEPDFQQSFYGTSYERLLKIKKQLDPMDVFFAQTAVGSEFWKVVTANGLPSGDGKLCRV</sequence>
<dbReference type="InterPro" id="IPR050432">
    <property type="entry name" value="FAD-linked_Oxidoreductases_BP"/>
</dbReference>
<organism evidence="5 6">
    <name type="scientific">Oidiodendron maius (strain Zn)</name>
    <dbReference type="NCBI Taxonomy" id="913774"/>
    <lineage>
        <taxon>Eukaryota</taxon>
        <taxon>Fungi</taxon>
        <taxon>Dikarya</taxon>
        <taxon>Ascomycota</taxon>
        <taxon>Pezizomycotina</taxon>
        <taxon>Leotiomycetes</taxon>
        <taxon>Leotiomycetes incertae sedis</taxon>
        <taxon>Myxotrichaceae</taxon>
        <taxon>Oidiodendron</taxon>
    </lineage>
</organism>
<evidence type="ECO:0000313" key="5">
    <source>
        <dbReference type="EMBL" id="KIM95211.1"/>
    </source>
</evidence>
<dbReference type="InterPro" id="IPR012951">
    <property type="entry name" value="BBE"/>
</dbReference>
<dbReference type="PANTHER" id="PTHR13878">
    <property type="entry name" value="GULONOLACTONE OXIDASE"/>
    <property type="match status" value="1"/>
</dbReference>
<proteinExistence type="inferred from homology"/>
<dbReference type="InterPro" id="IPR006094">
    <property type="entry name" value="Oxid_FAD_bind_N"/>
</dbReference>
<protein>
    <recommendedName>
        <fullName evidence="4">FAD-binding PCMH-type domain-containing protein</fullName>
    </recommendedName>
</protein>
<dbReference type="InParanoid" id="A0A0C3GYB1"/>
<feature type="domain" description="FAD-binding PCMH-type" evidence="4">
    <location>
        <begin position="163"/>
        <end position="344"/>
    </location>
</feature>
<feature type="chain" id="PRO_5002177960" description="FAD-binding PCMH-type domain-containing protein" evidence="3">
    <location>
        <begin position="22"/>
        <end position="633"/>
    </location>
</feature>
<dbReference type="Pfam" id="PF08031">
    <property type="entry name" value="BBE"/>
    <property type="match status" value="1"/>
</dbReference>
<dbReference type="OrthoDB" id="9983560at2759"/>
<keyword evidence="3" id="KW-0732">Signal</keyword>
<dbReference type="GO" id="GO:0071949">
    <property type="term" value="F:FAD binding"/>
    <property type="evidence" value="ECO:0007669"/>
    <property type="project" value="InterPro"/>
</dbReference>
<name>A0A0C3GYB1_OIDMZ</name>
<keyword evidence="2" id="KW-0560">Oxidoreductase</keyword>
<reference evidence="6" key="2">
    <citation type="submission" date="2015-01" db="EMBL/GenBank/DDBJ databases">
        <title>Evolutionary Origins and Diversification of the Mycorrhizal Mutualists.</title>
        <authorList>
            <consortium name="DOE Joint Genome Institute"/>
            <consortium name="Mycorrhizal Genomics Consortium"/>
            <person name="Kohler A."/>
            <person name="Kuo A."/>
            <person name="Nagy L.G."/>
            <person name="Floudas D."/>
            <person name="Copeland A."/>
            <person name="Barry K.W."/>
            <person name="Cichocki N."/>
            <person name="Veneault-Fourrey C."/>
            <person name="LaButti K."/>
            <person name="Lindquist E.A."/>
            <person name="Lipzen A."/>
            <person name="Lundell T."/>
            <person name="Morin E."/>
            <person name="Murat C."/>
            <person name="Riley R."/>
            <person name="Ohm R."/>
            <person name="Sun H."/>
            <person name="Tunlid A."/>
            <person name="Henrissat B."/>
            <person name="Grigoriev I.V."/>
            <person name="Hibbett D.S."/>
            <person name="Martin F."/>
        </authorList>
    </citation>
    <scope>NUCLEOTIDE SEQUENCE [LARGE SCALE GENOMIC DNA]</scope>
    <source>
        <strain evidence="6">Zn</strain>
    </source>
</reference>
<dbReference type="PROSITE" id="PS51387">
    <property type="entry name" value="FAD_PCMH"/>
    <property type="match status" value="1"/>
</dbReference>
<dbReference type="GO" id="GO:0016491">
    <property type="term" value="F:oxidoreductase activity"/>
    <property type="evidence" value="ECO:0007669"/>
    <property type="project" value="UniProtKB-KW"/>
</dbReference>
<dbReference type="AlphaFoldDB" id="A0A0C3GYB1"/>
<dbReference type="InterPro" id="IPR036318">
    <property type="entry name" value="FAD-bd_PCMH-like_sf"/>
</dbReference>
<reference evidence="5 6" key="1">
    <citation type="submission" date="2014-04" db="EMBL/GenBank/DDBJ databases">
        <authorList>
            <consortium name="DOE Joint Genome Institute"/>
            <person name="Kuo A."/>
            <person name="Martino E."/>
            <person name="Perotto S."/>
            <person name="Kohler A."/>
            <person name="Nagy L.G."/>
            <person name="Floudas D."/>
            <person name="Copeland A."/>
            <person name="Barry K.W."/>
            <person name="Cichocki N."/>
            <person name="Veneault-Fourrey C."/>
            <person name="LaButti K."/>
            <person name="Lindquist E.A."/>
            <person name="Lipzen A."/>
            <person name="Lundell T."/>
            <person name="Morin E."/>
            <person name="Murat C."/>
            <person name="Sun H."/>
            <person name="Tunlid A."/>
            <person name="Henrissat B."/>
            <person name="Grigoriev I.V."/>
            <person name="Hibbett D.S."/>
            <person name="Martin F."/>
            <person name="Nordberg H.P."/>
            <person name="Cantor M.N."/>
            <person name="Hua S.X."/>
        </authorList>
    </citation>
    <scope>NUCLEOTIDE SEQUENCE [LARGE SCALE GENOMIC DNA]</scope>
    <source>
        <strain evidence="5 6">Zn</strain>
    </source>
</reference>
<dbReference type="PANTHER" id="PTHR13878:SF91">
    <property type="entry name" value="FAD BINDING DOMAIN PROTEIN (AFU_ORTHOLOGUE AFUA_6G12070)-RELATED"/>
    <property type="match status" value="1"/>
</dbReference>
<dbReference type="InterPro" id="IPR016169">
    <property type="entry name" value="FAD-bd_PCMH_sub2"/>
</dbReference>
<evidence type="ECO:0000259" key="4">
    <source>
        <dbReference type="PROSITE" id="PS51387"/>
    </source>
</evidence>